<dbReference type="OMA" id="AKRTFYW"/>
<evidence type="ECO:0000256" key="8">
    <source>
        <dbReference type="ARBA" id="ARBA00023136"/>
    </source>
</evidence>
<reference evidence="11 12" key="1">
    <citation type="submission" date="2014-11" db="EMBL/GenBank/DDBJ databases">
        <authorList>
            <person name="Zhu J."/>
            <person name="Qi W."/>
            <person name="Song R."/>
        </authorList>
    </citation>
    <scope>NUCLEOTIDE SEQUENCE [LARGE SCALE GENOMIC DNA]</scope>
</reference>
<dbReference type="GO" id="GO:0016020">
    <property type="term" value="C:membrane"/>
    <property type="evidence" value="ECO:0007669"/>
    <property type="project" value="UniProtKB-SubCell"/>
</dbReference>
<organism evidence="11 12">
    <name type="scientific">Vitrella brassicaformis (strain CCMP3155)</name>
    <dbReference type="NCBI Taxonomy" id="1169540"/>
    <lineage>
        <taxon>Eukaryota</taxon>
        <taxon>Sar</taxon>
        <taxon>Alveolata</taxon>
        <taxon>Colpodellida</taxon>
        <taxon>Vitrellaceae</taxon>
        <taxon>Vitrella</taxon>
    </lineage>
</organism>
<evidence type="ECO:0000256" key="4">
    <source>
        <dbReference type="ARBA" id="ARBA00012312"/>
    </source>
</evidence>
<dbReference type="Gene3D" id="3.50.50.60">
    <property type="entry name" value="FAD/NAD(P)-binding domain"/>
    <property type="match status" value="2"/>
</dbReference>
<protein>
    <recommendedName>
        <fullName evidence="4">squalene monooxygenase</fullName>
        <ecNumber evidence="4">1.14.14.17</ecNumber>
    </recommendedName>
</protein>
<name>A0A0G4GUA3_VITBC</name>
<dbReference type="InParanoid" id="A0A0G4GUA3"/>
<gene>
    <name evidence="11" type="ORF">Vbra_10359</name>
</gene>
<evidence type="ECO:0000256" key="9">
    <source>
        <dbReference type="SAM" id="MobiDB-lite"/>
    </source>
</evidence>
<dbReference type="PRINTS" id="PR00420">
    <property type="entry name" value="RNGMNOXGNASE"/>
</dbReference>
<dbReference type="VEuPathDB" id="CryptoDB:Vbra_10359"/>
<proteinExistence type="inferred from homology"/>
<dbReference type="GO" id="GO:0016126">
    <property type="term" value="P:sterol biosynthetic process"/>
    <property type="evidence" value="ECO:0007669"/>
    <property type="project" value="InterPro"/>
</dbReference>
<feature type="compositionally biased region" description="Low complexity" evidence="9">
    <location>
        <begin position="150"/>
        <end position="161"/>
    </location>
</feature>
<dbReference type="InterPro" id="IPR036188">
    <property type="entry name" value="FAD/NAD-bd_sf"/>
</dbReference>
<comment type="subcellular location">
    <subcellularLocation>
        <location evidence="2">Membrane</location>
    </subcellularLocation>
</comment>
<evidence type="ECO:0000256" key="5">
    <source>
        <dbReference type="ARBA" id="ARBA00022630"/>
    </source>
</evidence>
<evidence type="ECO:0000256" key="3">
    <source>
        <dbReference type="ARBA" id="ARBA00008802"/>
    </source>
</evidence>
<comment type="similarity">
    <text evidence="3">Belongs to the squalene monooxygenase family.</text>
</comment>
<dbReference type="InterPro" id="IPR040125">
    <property type="entry name" value="Squalene_monox"/>
</dbReference>
<feature type="domain" description="Squalene epoxidase" evidence="10">
    <location>
        <begin position="306"/>
        <end position="417"/>
    </location>
</feature>
<feature type="compositionally biased region" description="Low complexity" evidence="9">
    <location>
        <begin position="211"/>
        <end position="222"/>
    </location>
</feature>
<keyword evidence="5" id="KW-0285">Flavoprotein</keyword>
<evidence type="ECO:0000259" key="10">
    <source>
        <dbReference type="Pfam" id="PF08491"/>
    </source>
</evidence>
<evidence type="ECO:0000313" key="12">
    <source>
        <dbReference type="Proteomes" id="UP000041254"/>
    </source>
</evidence>
<feature type="region of interest" description="Disordered" evidence="9">
    <location>
        <begin position="150"/>
        <end position="187"/>
    </location>
</feature>
<keyword evidence="12" id="KW-1185">Reference proteome</keyword>
<dbReference type="InterPro" id="IPR013698">
    <property type="entry name" value="Squalene_epoxidase"/>
</dbReference>
<evidence type="ECO:0000256" key="7">
    <source>
        <dbReference type="ARBA" id="ARBA00023002"/>
    </source>
</evidence>
<keyword evidence="8" id="KW-0472">Membrane</keyword>
<dbReference type="OrthoDB" id="1678617at2759"/>
<feature type="compositionally biased region" description="Polar residues" evidence="9">
    <location>
        <begin position="171"/>
        <end position="182"/>
    </location>
</feature>
<dbReference type="PANTHER" id="PTHR10835">
    <property type="entry name" value="SQUALENE MONOOXYGENASE"/>
    <property type="match status" value="1"/>
</dbReference>
<feature type="domain" description="Squalene epoxidase" evidence="10">
    <location>
        <begin position="445"/>
        <end position="592"/>
    </location>
</feature>
<accession>A0A0G4GUA3</accession>
<dbReference type="GO" id="GO:0004506">
    <property type="term" value="F:squalene monooxygenase activity"/>
    <property type="evidence" value="ECO:0007669"/>
    <property type="project" value="UniProtKB-EC"/>
</dbReference>
<dbReference type="STRING" id="1169540.A0A0G4GUA3"/>
<feature type="region of interest" description="Disordered" evidence="9">
    <location>
        <begin position="211"/>
        <end position="234"/>
    </location>
</feature>
<dbReference type="GO" id="GO:0050660">
    <property type="term" value="F:flavin adenine dinucleotide binding"/>
    <property type="evidence" value="ECO:0007669"/>
    <property type="project" value="InterPro"/>
</dbReference>
<dbReference type="EMBL" id="CDMY01000821">
    <property type="protein sequence ID" value="CEM34413.1"/>
    <property type="molecule type" value="Genomic_DNA"/>
</dbReference>
<dbReference type="PANTHER" id="PTHR10835:SF0">
    <property type="entry name" value="SQUALENE MONOOXYGENASE"/>
    <property type="match status" value="1"/>
</dbReference>
<dbReference type="AlphaFoldDB" id="A0A0G4GUA3"/>
<dbReference type="Proteomes" id="UP000041254">
    <property type="component" value="Unassembled WGS sequence"/>
</dbReference>
<dbReference type="SUPFAM" id="SSF51905">
    <property type="entry name" value="FAD/NAD(P)-binding domain"/>
    <property type="match status" value="1"/>
</dbReference>
<keyword evidence="7" id="KW-0560">Oxidoreductase</keyword>
<evidence type="ECO:0000313" key="11">
    <source>
        <dbReference type="EMBL" id="CEM34413.1"/>
    </source>
</evidence>
<evidence type="ECO:0000256" key="2">
    <source>
        <dbReference type="ARBA" id="ARBA00004370"/>
    </source>
</evidence>
<dbReference type="GO" id="GO:0005783">
    <property type="term" value="C:endoplasmic reticulum"/>
    <property type="evidence" value="ECO:0007669"/>
    <property type="project" value="TreeGrafter"/>
</dbReference>
<dbReference type="EC" id="1.14.14.17" evidence="4"/>
<comment type="cofactor">
    <cofactor evidence="1">
        <name>FAD</name>
        <dbReference type="ChEBI" id="CHEBI:57692"/>
    </cofactor>
</comment>
<sequence length="653" mass="70622">MFALDEMAWMFAAVGFVVVTALAAARLMSSRRTSNTSGAAESARAVAQRRQRVCGSNAKGNSLEESHSDERYDVIIVGAGTAGAALATALGQSGRHVLLLDKSWGEQQRIVGEYMQPGGMRVLEKYRLDQCVKEDIGAVPSSGYAVILPASPRSSSDATAADTEDSTTDTCSQASDTSTSGGRETLLWYPSHDPAGIKEYFGFIPLNQKDTTSTATSNSAAARPDQQPQTDAAKVDTTGAPQGFCFHNGRFVQRLRETARHHSNVSVGHAQVTHLLEDKSAVIGVEYAPVDEHGKVSPAARRRALAPLTCMCDGGTAGPLRKAYTSGHRPQKVSTWVGLLLKHEPHSTPLPHPGCGHVVLTDPSPLLLYQISPTDTRALVCIDGDVTDYRRYAEETIAPQLPASVRPLFLRALREQRSDGEGNGEGVCRVEGMNSDGLATKNTYRYEARCPVKGGVVALGDALNMRHALTGCGMTVCLKDMDLLCQLLSHADLNDPQQLLRIQKNFYALRREHASTLNVLANALHAVFTTPEGPKKAVRRKLQAACFDYLDKGGACTAGPIGLLAGLTPKPEILAVHFTLVVFYAVKEALVQGIGRPLKLINIPSTLSHTYQLLHEGARILMPLVVREGATFLAWWPVRKLVQVVFPWEDMLM</sequence>
<evidence type="ECO:0000256" key="6">
    <source>
        <dbReference type="ARBA" id="ARBA00022827"/>
    </source>
</evidence>
<dbReference type="Pfam" id="PF08491">
    <property type="entry name" value="SE"/>
    <property type="match status" value="2"/>
</dbReference>
<evidence type="ECO:0000256" key="1">
    <source>
        <dbReference type="ARBA" id="ARBA00001974"/>
    </source>
</evidence>
<keyword evidence="6" id="KW-0274">FAD</keyword>